<evidence type="ECO:0000313" key="3">
    <source>
        <dbReference type="Proteomes" id="UP000289738"/>
    </source>
</evidence>
<comment type="caution">
    <text evidence="2">The sequence shown here is derived from an EMBL/GenBank/DDBJ whole genome shotgun (WGS) entry which is preliminary data.</text>
</comment>
<keyword evidence="3" id="KW-1185">Reference proteome</keyword>
<dbReference type="Gene3D" id="2.40.50.140">
    <property type="entry name" value="Nucleic acid-binding proteins"/>
    <property type="match status" value="1"/>
</dbReference>
<keyword evidence="1" id="KW-1133">Transmembrane helix</keyword>
<organism evidence="2 3">
    <name type="scientific">Arachis hypogaea</name>
    <name type="common">Peanut</name>
    <dbReference type="NCBI Taxonomy" id="3818"/>
    <lineage>
        <taxon>Eukaryota</taxon>
        <taxon>Viridiplantae</taxon>
        <taxon>Streptophyta</taxon>
        <taxon>Embryophyta</taxon>
        <taxon>Tracheophyta</taxon>
        <taxon>Spermatophyta</taxon>
        <taxon>Magnoliopsida</taxon>
        <taxon>eudicotyledons</taxon>
        <taxon>Gunneridae</taxon>
        <taxon>Pentapetalae</taxon>
        <taxon>rosids</taxon>
        <taxon>fabids</taxon>
        <taxon>Fabales</taxon>
        <taxon>Fabaceae</taxon>
        <taxon>Papilionoideae</taxon>
        <taxon>50 kb inversion clade</taxon>
        <taxon>dalbergioids sensu lato</taxon>
        <taxon>Dalbergieae</taxon>
        <taxon>Pterocarpus clade</taxon>
        <taxon>Arachis</taxon>
    </lineage>
</organism>
<dbReference type="Proteomes" id="UP000289738">
    <property type="component" value="Chromosome A03"/>
</dbReference>
<gene>
    <name evidence="2" type="ORF">Ahy_A03g015677</name>
</gene>
<proteinExistence type="predicted"/>
<accession>A0A445E0Z1</accession>
<name>A0A445E0Z1_ARAHY</name>
<feature type="transmembrane region" description="Helical" evidence="1">
    <location>
        <begin position="127"/>
        <end position="149"/>
    </location>
</feature>
<keyword evidence="1" id="KW-0812">Transmembrane</keyword>
<reference evidence="2 3" key="1">
    <citation type="submission" date="2019-01" db="EMBL/GenBank/DDBJ databases">
        <title>Sequencing of cultivated peanut Arachis hypogaea provides insights into genome evolution and oil improvement.</title>
        <authorList>
            <person name="Chen X."/>
        </authorList>
    </citation>
    <scope>NUCLEOTIDE SEQUENCE [LARGE SCALE GENOMIC DNA]</scope>
    <source>
        <strain evidence="3">cv. Fuhuasheng</strain>
        <tissue evidence="2">Leaves</tissue>
    </source>
</reference>
<dbReference type="InterPro" id="IPR012340">
    <property type="entry name" value="NA-bd_OB-fold"/>
</dbReference>
<keyword evidence="1" id="KW-0472">Membrane</keyword>
<protein>
    <submittedName>
        <fullName evidence="2">Uncharacterized protein</fullName>
    </submittedName>
</protein>
<evidence type="ECO:0000313" key="2">
    <source>
        <dbReference type="EMBL" id="RYR69145.1"/>
    </source>
</evidence>
<evidence type="ECO:0000256" key="1">
    <source>
        <dbReference type="SAM" id="Phobius"/>
    </source>
</evidence>
<sequence length="309" mass="35839">MECVFFGNYAHELNAFLRSGNKNETNFMYGRKMFFNLEEVNVIQFKNSFVRFKEPRRNIGIPNEAAFLKIYQDKIIEQLKELDTLGVIDDSDCACFVVFDKEAKQVLGKNCVEILDPLLSLSSNQYLFLKILVKIYLMLIFILFIINILCNTLQKGDLSDTPILLLNLIDKTFLFIVEVQISDNPHFSPSYKVKKITDNVDLINKFKKAHPIQIVSIVISDVDYTSGLLPTSKASSIIEGICGLNFPMKFRTMMNPKCWKMLLHQPSDYLRSRKIRMCKEIPQLARRSRLRIKLENLDAHVFESLLEYI</sequence>
<dbReference type="AlphaFoldDB" id="A0A445E0Z1"/>
<dbReference type="EMBL" id="SDMP01000003">
    <property type="protein sequence ID" value="RYR69145.1"/>
    <property type="molecule type" value="Genomic_DNA"/>
</dbReference>